<comment type="caution">
    <text evidence="8">The sequence shown here is derived from an EMBL/GenBank/DDBJ whole genome shotgun (WGS) entry which is preliminary data.</text>
</comment>
<dbReference type="InterPro" id="IPR006282">
    <property type="entry name" value="Thi_PPkinase"/>
</dbReference>
<dbReference type="InterPro" id="IPR007373">
    <property type="entry name" value="Thiamin_PyroPKinase_B1-bd"/>
</dbReference>
<accession>A0ABT7V6F4</accession>
<dbReference type="InterPro" id="IPR053149">
    <property type="entry name" value="TPK"/>
</dbReference>
<evidence type="ECO:0000256" key="4">
    <source>
        <dbReference type="ARBA" id="ARBA00022840"/>
    </source>
</evidence>
<feature type="domain" description="Thiamin pyrophosphokinase thiamin-binding" evidence="7">
    <location>
        <begin position="156"/>
        <end position="211"/>
    </location>
</feature>
<keyword evidence="1 8" id="KW-0808">Transferase</keyword>
<evidence type="ECO:0000259" key="6">
    <source>
        <dbReference type="Pfam" id="PF04263"/>
    </source>
</evidence>
<evidence type="ECO:0000256" key="1">
    <source>
        <dbReference type="ARBA" id="ARBA00022679"/>
    </source>
</evidence>
<dbReference type="Pfam" id="PF04263">
    <property type="entry name" value="TPK_catalytic"/>
    <property type="match status" value="1"/>
</dbReference>
<evidence type="ECO:0000259" key="7">
    <source>
        <dbReference type="Pfam" id="PF04265"/>
    </source>
</evidence>
<dbReference type="InterPro" id="IPR007371">
    <property type="entry name" value="TPK_catalytic"/>
</dbReference>
<dbReference type="SUPFAM" id="SSF63999">
    <property type="entry name" value="Thiamin pyrophosphokinase, catalytic domain"/>
    <property type="match status" value="1"/>
</dbReference>
<dbReference type="EC" id="2.7.6.2" evidence="5"/>
<dbReference type="PANTHER" id="PTHR41299:SF1">
    <property type="entry name" value="THIAMINE PYROPHOSPHOKINASE"/>
    <property type="match status" value="1"/>
</dbReference>
<keyword evidence="3" id="KW-0418">Kinase</keyword>
<dbReference type="Proteomes" id="UP001529421">
    <property type="component" value="Unassembled WGS sequence"/>
</dbReference>
<proteinExistence type="predicted"/>
<evidence type="ECO:0000256" key="3">
    <source>
        <dbReference type="ARBA" id="ARBA00022777"/>
    </source>
</evidence>
<evidence type="ECO:0000256" key="5">
    <source>
        <dbReference type="NCBIfam" id="TIGR01378"/>
    </source>
</evidence>
<organism evidence="8 9">
    <name type="scientific">Enorma phocaeensis</name>
    <dbReference type="NCBI Taxonomy" id="1871019"/>
    <lineage>
        <taxon>Bacteria</taxon>
        <taxon>Bacillati</taxon>
        <taxon>Actinomycetota</taxon>
        <taxon>Coriobacteriia</taxon>
        <taxon>Coriobacteriales</taxon>
        <taxon>Coriobacteriaceae</taxon>
        <taxon>Enorma</taxon>
    </lineage>
</organism>
<keyword evidence="9" id="KW-1185">Reference proteome</keyword>
<dbReference type="NCBIfam" id="TIGR01378">
    <property type="entry name" value="thi_PPkinase"/>
    <property type="match status" value="1"/>
</dbReference>
<dbReference type="CDD" id="cd07995">
    <property type="entry name" value="TPK"/>
    <property type="match status" value="1"/>
</dbReference>
<sequence length="218" mass="23518">MRRVLVVGGSPEPSSAETVRAAARGCDAVVAVDRGLDALLASGLSCDLFCGDADSVSEKGAALVRSAEESLDPAFEVVRYNPHKDDTDLGLALGEVLRRWPEARIVATCMSGGNPDHELAVLGRLSAWSGELEVKEDRFDQRFLKSGDVWNLSGHEGERFTFVPLSCEAVVSERSMRWELDHKHVPLLSDLGVSNVIESGGASITCHEGLVVAWVFRS</sequence>
<keyword evidence="4" id="KW-0067">ATP-binding</keyword>
<gene>
    <name evidence="8" type="ORF">QUW28_00955</name>
</gene>
<protein>
    <recommendedName>
        <fullName evidence="5">Thiamine diphosphokinase</fullName>
        <ecNumber evidence="5">2.7.6.2</ecNumber>
    </recommendedName>
</protein>
<dbReference type="Pfam" id="PF04265">
    <property type="entry name" value="TPK_B1_binding"/>
    <property type="match status" value="1"/>
</dbReference>
<keyword evidence="2" id="KW-0547">Nucleotide-binding</keyword>
<evidence type="ECO:0000313" key="8">
    <source>
        <dbReference type="EMBL" id="MDM8274073.1"/>
    </source>
</evidence>
<dbReference type="PANTHER" id="PTHR41299">
    <property type="entry name" value="THIAMINE PYROPHOSPHOKINASE"/>
    <property type="match status" value="1"/>
</dbReference>
<dbReference type="Gene3D" id="3.40.50.10240">
    <property type="entry name" value="Thiamin pyrophosphokinase, catalytic domain"/>
    <property type="match status" value="1"/>
</dbReference>
<name>A0ABT7V6F4_9ACTN</name>
<evidence type="ECO:0000313" key="9">
    <source>
        <dbReference type="Proteomes" id="UP001529421"/>
    </source>
</evidence>
<reference evidence="8 9" key="2">
    <citation type="submission" date="2023-06" db="EMBL/GenBank/DDBJ databases">
        <authorList>
            <person name="Zeman M."/>
            <person name="Kubasova T."/>
            <person name="Jahodarova E."/>
            <person name="Nykrynova M."/>
            <person name="Rychlik I."/>
        </authorList>
    </citation>
    <scope>NUCLEOTIDE SEQUENCE [LARGE SCALE GENOMIC DNA]</scope>
    <source>
        <strain evidence="8 9">154_Feed</strain>
    </source>
</reference>
<feature type="domain" description="Thiamin pyrophosphokinase catalytic" evidence="6">
    <location>
        <begin position="24"/>
        <end position="126"/>
    </location>
</feature>
<dbReference type="EMBL" id="JAUDDZ010000001">
    <property type="protein sequence ID" value="MDM8274073.1"/>
    <property type="molecule type" value="Genomic_DNA"/>
</dbReference>
<dbReference type="InterPro" id="IPR036759">
    <property type="entry name" value="TPK_catalytic_sf"/>
</dbReference>
<dbReference type="GO" id="GO:0004788">
    <property type="term" value="F:thiamine diphosphokinase activity"/>
    <property type="evidence" value="ECO:0007669"/>
    <property type="project" value="UniProtKB-EC"/>
</dbReference>
<evidence type="ECO:0000256" key="2">
    <source>
        <dbReference type="ARBA" id="ARBA00022741"/>
    </source>
</evidence>
<reference evidence="9" key="1">
    <citation type="submission" date="2023-06" db="EMBL/GenBank/DDBJ databases">
        <title>Identification and characterization of horizontal gene transfer across gut microbiota members of farm animals based on homology search.</title>
        <authorList>
            <person name="Zeman M."/>
            <person name="Kubasova T."/>
            <person name="Jahodarova E."/>
            <person name="Nykrynova M."/>
            <person name="Rychlik I."/>
        </authorList>
    </citation>
    <scope>NUCLEOTIDE SEQUENCE [LARGE SCALE GENOMIC DNA]</scope>
    <source>
        <strain evidence="9">154_Feed</strain>
    </source>
</reference>